<reference evidence="2 3" key="1">
    <citation type="submission" date="2015-09" db="EMBL/GenBank/DDBJ databases">
        <title>Draft genome of the parasitic nematode Teladorsagia circumcincta isolate WARC Sus (inbred).</title>
        <authorList>
            <person name="Mitreva M."/>
        </authorList>
    </citation>
    <scope>NUCLEOTIDE SEQUENCE [LARGE SCALE GENOMIC DNA]</scope>
    <source>
        <strain evidence="2 3">S</strain>
    </source>
</reference>
<evidence type="ECO:0000256" key="1">
    <source>
        <dbReference type="SAM" id="SignalP"/>
    </source>
</evidence>
<sequence length="71" mass="8242">MVQAKGARNRKMKLFVFLFLVITMSTFLSLDGKAEQVTMTYECMKPCADKKLPTDKWFECVVECEKAKKKQ</sequence>
<feature type="chain" id="PRO_5013896943" evidence="1">
    <location>
        <begin position="35"/>
        <end position="71"/>
    </location>
</feature>
<gene>
    <name evidence="2" type="ORF">TELCIR_08739</name>
</gene>
<name>A0A2G9UIW4_TELCI</name>
<evidence type="ECO:0000313" key="2">
    <source>
        <dbReference type="EMBL" id="PIO69430.1"/>
    </source>
</evidence>
<accession>A0A2G9UIW4</accession>
<feature type="signal peptide" evidence="1">
    <location>
        <begin position="1"/>
        <end position="34"/>
    </location>
</feature>
<proteinExistence type="predicted"/>
<dbReference type="Proteomes" id="UP000230423">
    <property type="component" value="Unassembled WGS sequence"/>
</dbReference>
<keyword evidence="1" id="KW-0732">Signal</keyword>
<dbReference type="EMBL" id="KZ346656">
    <property type="protein sequence ID" value="PIO69430.1"/>
    <property type="molecule type" value="Genomic_DNA"/>
</dbReference>
<evidence type="ECO:0000313" key="3">
    <source>
        <dbReference type="Proteomes" id="UP000230423"/>
    </source>
</evidence>
<protein>
    <submittedName>
        <fullName evidence="2">Uncharacterized protein</fullName>
    </submittedName>
</protein>
<keyword evidence="3" id="KW-1185">Reference proteome</keyword>
<dbReference type="AlphaFoldDB" id="A0A2G9UIW4"/>
<organism evidence="2 3">
    <name type="scientific">Teladorsagia circumcincta</name>
    <name type="common">Brown stomach worm</name>
    <name type="synonym">Ostertagia circumcincta</name>
    <dbReference type="NCBI Taxonomy" id="45464"/>
    <lineage>
        <taxon>Eukaryota</taxon>
        <taxon>Metazoa</taxon>
        <taxon>Ecdysozoa</taxon>
        <taxon>Nematoda</taxon>
        <taxon>Chromadorea</taxon>
        <taxon>Rhabditida</taxon>
        <taxon>Rhabditina</taxon>
        <taxon>Rhabditomorpha</taxon>
        <taxon>Strongyloidea</taxon>
        <taxon>Trichostrongylidae</taxon>
        <taxon>Teladorsagia</taxon>
    </lineage>
</organism>